<evidence type="ECO:0000256" key="1">
    <source>
        <dbReference type="SAM" id="MobiDB-lite"/>
    </source>
</evidence>
<accession>L5K0X9</accession>
<proteinExistence type="predicted"/>
<organism evidence="2 3">
    <name type="scientific">Pteropus alecto</name>
    <name type="common">Black flying fox</name>
    <dbReference type="NCBI Taxonomy" id="9402"/>
    <lineage>
        <taxon>Eukaryota</taxon>
        <taxon>Metazoa</taxon>
        <taxon>Chordata</taxon>
        <taxon>Craniata</taxon>
        <taxon>Vertebrata</taxon>
        <taxon>Euteleostomi</taxon>
        <taxon>Mammalia</taxon>
        <taxon>Eutheria</taxon>
        <taxon>Laurasiatheria</taxon>
        <taxon>Chiroptera</taxon>
        <taxon>Yinpterochiroptera</taxon>
        <taxon>Pteropodoidea</taxon>
        <taxon>Pteropodidae</taxon>
        <taxon>Pteropodinae</taxon>
        <taxon>Pteropus</taxon>
    </lineage>
</organism>
<evidence type="ECO:0000313" key="3">
    <source>
        <dbReference type="Proteomes" id="UP000010552"/>
    </source>
</evidence>
<dbReference type="EMBL" id="KB031042">
    <property type="protein sequence ID" value="ELK05245.1"/>
    <property type="molecule type" value="Genomic_DNA"/>
</dbReference>
<dbReference type="InParanoid" id="L5K0X9"/>
<dbReference type="AlphaFoldDB" id="L5K0X9"/>
<feature type="compositionally biased region" description="Polar residues" evidence="1">
    <location>
        <begin position="54"/>
        <end position="68"/>
    </location>
</feature>
<keyword evidence="3" id="KW-1185">Reference proteome</keyword>
<gene>
    <name evidence="2" type="ORF">PAL_GLEAN10023270</name>
</gene>
<protein>
    <submittedName>
        <fullName evidence="2">Uncharacterized protein</fullName>
    </submittedName>
</protein>
<name>L5K0X9_PTEAL</name>
<reference evidence="3" key="1">
    <citation type="journal article" date="2013" name="Science">
        <title>Comparative analysis of bat genomes provides insight into the evolution of flight and immunity.</title>
        <authorList>
            <person name="Zhang G."/>
            <person name="Cowled C."/>
            <person name="Shi Z."/>
            <person name="Huang Z."/>
            <person name="Bishop-Lilly K.A."/>
            <person name="Fang X."/>
            <person name="Wynne J.W."/>
            <person name="Xiong Z."/>
            <person name="Baker M.L."/>
            <person name="Zhao W."/>
            <person name="Tachedjian M."/>
            <person name="Zhu Y."/>
            <person name="Zhou P."/>
            <person name="Jiang X."/>
            <person name="Ng J."/>
            <person name="Yang L."/>
            <person name="Wu L."/>
            <person name="Xiao J."/>
            <person name="Feng Y."/>
            <person name="Chen Y."/>
            <person name="Sun X."/>
            <person name="Zhang Y."/>
            <person name="Marsh G.A."/>
            <person name="Crameri G."/>
            <person name="Broder C.C."/>
            <person name="Frey K.G."/>
            <person name="Wang L.F."/>
            <person name="Wang J."/>
        </authorList>
    </citation>
    <scope>NUCLEOTIDE SEQUENCE [LARGE SCALE GENOMIC DNA]</scope>
</reference>
<dbReference type="Proteomes" id="UP000010552">
    <property type="component" value="Unassembled WGS sequence"/>
</dbReference>
<sequence>MEGHGSKRPELDDRRTIYVMSHWLEVSSKGLFKEVLETQSLCYAPKAILETPEESTTSGNQHGNSENSYEPPRGYK</sequence>
<feature type="region of interest" description="Disordered" evidence="1">
    <location>
        <begin position="52"/>
        <end position="76"/>
    </location>
</feature>
<evidence type="ECO:0000313" key="2">
    <source>
        <dbReference type="EMBL" id="ELK05245.1"/>
    </source>
</evidence>